<dbReference type="AlphaFoldDB" id="A0A653CU97"/>
<feature type="signal peptide" evidence="2">
    <location>
        <begin position="1"/>
        <end position="19"/>
    </location>
</feature>
<evidence type="ECO:0000313" key="4">
    <source>
        <dbReference type="Proteomes" id="UP000410492"/>
    </source>
</evidence>
<dbReference type="OrthoDB" id="6436078at2759"/>
<dbReference type="Proteomes" id="UP000410492">
    <property type="component" value="Unassembled WGS sequence"/>
</dbReference>
<reference evidence="3 4" key="1">
    <citation type="submission" date="2019-01" db="EMBL/GenBank/DDBJ databases">
        <authorList>
            <person name="Sayadi A."/>
        </authorList>
    </citation>
    <scope>NUCLEOTIDE SEQUENCE [LARGE SCALE GENOMIC DNA]</scope>
</reference>
<accession>A0A653CU97</accession>
<organism evidence="3 4">
    <name type="scientific">Callosobruchus maculatus</name>
    <name type="common">Southern cowpea weevil</name>
    <name type="synonym">Pulse bruchid</name>
    <dbReference type="NCBI Taxonomy" id="64391"/>
    <lineage>
        <taxon>Eukaryota</taxon>
        <taxon>Metazoa</taxon>
        <taxon>Ecdysozoa</taxon>
        <taxon>Arthropoda</taxon>
        <taxon>Hexapoda</taxon>
        <taxon>Insecta</taxon>
        <taxon>Pterygota</taxon>
        <taxon>Neoptera</taxon>
        <taxon>Endopterygota</taxon>
        <taxon>Coleoptera</taxon>
        <taxon>Polyphaga</taxon>
        <taxon>Cucujiformia</taxon>
        <taxon>Chrysomeloidea</taxon>
        <taxon>Chrysomelidae</taxon>
        <taxon>Bruchinae</taxon>
        <taxon>Bruchini</taxon>
        <taxon>Callosobruchus</taxon>
    </lineage>
</organism>
<feature type="compositionally biased region" description="Polar residues" evidence="1">
    <location>
        <begin position="21"/>
        <end position="39"/>
    </location>
</feature>
<dbReference type="EMBL" id="CAACVG010008907">
    <property type="protein sequence ID" value="VEN51458.1"/>
    <property type="molecule type" value="Genomic_DNA"/>
</dbReference>
<protein>
    <submittedName>
        <fullName evidence="3">Uncharacterized protein</fullName>
    </submittedName>
</protein>
<keyword evidence="2" id="KW-0732">Signal</keyword>
<proteinExistence type="predicted"/>
<gene>
    <name evidence="3" type="ORF">CALMAC_LOCUS11907</name>
</gene>
<feature type="chain" id="PRO_5024933361" evidence="2">
    <location>
        <begin position="20"/>
        <end position="352"/>
    </location>
</feature>
<feature type="compositionally biased region" description="Acidic residues" evidence="1">
    <location>
        <begin position="286"/>
        <end position="297"/>
    </location>
</feature>
<feature type="compositionally biased region" description="Acidic residues" evidence="1">
    <location>
        <begin position="266"/>
        <end position="275"/>
    </location>
</feature>
<feature type="region of interest" description="Disordered" evidence="1">
    <location>
        <begin position="21"/>
        <end position="41"/>
    </location>
</feature>
<evidence type="ECO:0000256" key="1">
    <source>
        <dbReference type="SAM" id="MobiDB-lite"/>
    </source>
</evidence>
<name>A0A653CU97_CALMS</name>
<feature type="compositionally biased region" description="Polar residues" evidence="1">
    <location>
        <begin position="241"/>
        <end position="256"/>
    </location>
</feature>
<sequence length="352" mass="40088">MSWTAKVFSVMALATLATSNPVSQQDHFASQPPRTSPQEVNRGYKAVETDPEAADSYLPYQTQLPLQLQVPREQNPVPFITPQDQLYVPEPATDLRAPTEGSQPNYYQQVPVPSQELIAPSEVEWNPNNDPKLYYEVPAVLTRQEQPTKQFPKKYNSDIHTKNKPYSLRPKQELVLEPINERQYQQKQNQLQKTYDRLAKKENQKLIKASQVDQSSDSYLVSNNYKVQKPLPPSRPLFYPRQQQAHTRPIPIQNSRPIHVQRPDPDPESSVEYDELPPGHPTDDGQYQEEEEPIEEPPNEKDSIPSQSYNQGLSSDLTNSLGIPAGNERVLFHLVGHNGPHSYKFGYDTGKG</sequence>
<feature type="region of interest" description="Disordered" evidence="1">
    <location>
        <begin position="226"/>
        <end position="323"/>
    </location>
</feature>
<evidence type="ECO:0000256" key="2">
    <source>
        <dbReference type="SAM" id="SignalP"/>
    </source>
</evidence>
<keyword evidence="4" id="KW-1185">Reference proteome</keyword>
<feature type="compositionally biased region" description="Polar residues" evidence="1">
    <location>
        <begin position="304"/>
        <end position="321"/>
    </location>
</feature>
<evidence type="ECO:0000313" key="3">
    <source>
        <dbReference type="EMBL" id="VEN51458.1"/>
    </source>
</evidence>
<feature type="region of interest" description="Disordered" evidence="1">
    <location>
        <begin position="145"/>
        <end position="170"/>
    </location>
</feature>